<feature type="transmembrane region" description="Helical" evidence="6">
    <location>
        <begin position="134"/>
        <end position="154"/>
    </location>
</feature>
<name>A0A1M5HE02_9ALTE</name>
<dbReference type="InterPro" id="IPR001867">
    <property type="entry name" value="OmpR/PhoB-type_DNA-bd"/>
</dbReference>
<dbReference type="GO" id="GO:0000160">
    <property type="term" value="P:phosphorelay signal transduction system"/>
    <property type="evidence" value="ECO:0007669"/>
    <property type="project" value="InterPro"/>
</dbReference>
<dbReference type="PROSITE" id="PS50005">
    <property type="entry name" value="TPR"/>
    <property type="match status" value="1"/>
</dbReference>
<keyword evidence="9" id="KW-1185">Reference proteome</keyword>
<keyword evidence="6" id="KW-1133">Transmembrane helix</keyword>
<proteinExistence type="predicted"/>
<evidence type="ECO:0000313" key="8">
    <source>
        <dbReference type="EMBL" id="SHG14193.1"/>
    </source>
</evidence>
<keyword evidence="2 4" id="KW-0802">TPR repeat</keyword>
<dbReference type="SMART" id="SM00862">
    <property type="entry name" value="Trans_reg_C"/>
    <property type="match status" value="1"/>
</dbReference>
<dbReference type="STRING" id="634436.SAMN05216361_1433"/>
<evidence type="ECO:0000256" key="1">
    <source>
        <dbReference type="ARBA" id="ARBA00022737"/>
    </source>
</evidence>
<accession>A0A1M5HE02</accession>
<feature type="DNA-binding region" description="OmpR/PhoB-type" evidence="5">
    <location>
        <begin position="1"/>
        <end position="98"/>
    </location>
</feature>
<dbReference type="CDD" id="cd00383">
    <property type="entry name" value="trans_reg_C"/>
    <property type="match status" value="1"/>
</dbReference>
<dbReference type="SUPFAM" id="SSF48452">
    <property type="entry name" value="TPR-like"/>
    <property type="match status" value="2"/>
</dbReference>
<evidence type="ECO:0000256" key="5">
    <source>
        <dbReference type="PROSITE-ProRule" id="PRU01091"/>
    </source>
</evidence>
<keyword evidence="1" id="KW-0677">Repeat</keyword>
<dbReference type="OrthoDB" id="9180348at2"/>
<dbReference type="PROSITE" id="PS51755">
    <property type="entry name" value="OMPR_PHOB"/>
    <property type="match status" value="1"/>
</dbReference>
<sequence length="778" mass="85447">MRYRVNDFEIDTNAYSIKHRDMPIAVEPKVFDVIVYLIVNRDRVVTRQAFFDAIWTGLAVSDATLSNHIKFARTALHDDGQRQAVIKTIHGRGYQFVAPVTEIPDPPTNNPVLPEQTAPGGSQANSVHSRFNRFVFAAITLLTLAVLMLFIWQINGGITPSESESSESGVSTAADKSIAILPFTYASDTAEDAFFSDGMHSALLAQIAAYPALKTIAKGSVAHYDPATADVKAVGTTLSVATVLLGEVKRAGQQIRVDVQLIDTANARQLWAGTYTRALTAENIFIIQQAISLDIAKALNLALTAKQNSQHQHFPTQNLAALGYYFQGKSLANQGTTQDNTKAIEYLEQAIKADPSFALAYAELARLELNQIHWAGKPVEQQVRIASPLIERALALQPTLGEAFVALGVLHVFKQRFGDAETAFTQALDIIPGNVTALSEYGNLLLWKLRRIEQAEAVFAKAVAISPLDPLLKTQWVSALIDAGRFVQARMIIDTLIEQNPTFAPAYRSRSDYYYWLGHALPASQVALSQNLQYSPEAPFNSMIMAQVYILTGDTQKAVDWLAHSLSLAPGSDNMLLANAMIAHLTGKHGKALDMFLQLPANQHVFPVYMFDLVEVGQGLGRARDVENHYRQFFPSLFQDAVNVDASNFIPAVAVARLMINRGEYARGHALLDKCLTVVTTAPFGGWSTKESDWKTRIYLAKGEIELAARSFADYVAAGHGADSIVSSPTYAPLKDHPVFQRALSDMQNTLKNARQWLRKLEDSGEIMLPGSLNPHSQ</sequence>
<dbReference type="InterPro" id="IPR019734">
    <property type="entry name" value="TPR_rpt"/>
</dbReference>
<keyword evidence="6" id="KW-0472">Membrane</keyword>
<evidence type="ECO:0000313" key="9">
    <source>
        <dbReference type="Proteomes" id="UP000184520"/>
    </source>
</evidence>
<dbReference type="Gene3D" id="1.25.40.10">
    <property type="entry name" value="Tetratricopeptide repeat domain"/>
    <property type="match status" value="2"/>
</dbReference>
<dbReference type="InterPro" id="IPR016032">
    <property type="entry name" value="Sig_transdc_resp-reg_C-effctor"/>
</dbReference>
<dbReference type="Gene3D" id="1.10.10.10">
    <property type="entry name" value="Winged helix-like DNA-binding domain superfamily/Winged helix DNA-binding domain"/>
    <property type="match status" value="1"/>
</dbReference>
<dbReference type="Proteomes" id="UP000184520">
    <property type="component" value="Unassembled WGS sequence"/>
</dbReference>
<dbReference type="Pfam" id="PF13181">
    <property type="entry name" value="TPR_8"/>
    <property type="match status" value="1"/>
</dbReference>
<keyword evidence="6" id="KW-0812">Transmembrane</keyword>
<dbReference type="RefSeq" id="WP_073319991.1">
    <property type="nucleotide sequence ID" value="NZ_FQWD01000002.1"/>
</dbReference>
<protein>
    <submittedName>
        <fullName evidence="8">TolB amino-terminal domain-containing protein</fullName>
    </submittedName>
</protein>
<gene>
    <name evidence="8" type="ORF">SAMN05216361_1433</name>
</gene>
<dbReference type="AlphaFoldDB" id="A0A1M5HE02"/>
<evidence type="ECO:0000256" key="2">
    <source>
        <dbReference type="ARBA" id="ARBA00022803"/>
    </source>
</evidence>
<dbReference type="SMART" id="SM00028">
    <property type="entry name" value="TPR"/>
    <property type="match status" value="3"/>
</dbReference>
<dbReference type="InterPro" id="IPR050498">
    <property type="entry name" value="Ycf3"/>
</dbReference>
<dbReference type="GO" id="GO:0003677">
    <property type="term" value="F:DNA binding"/>
    <property type="evidence" value="ECO:0007669"/>
    <property type="project" value="UniProtKB-UniRule"/>
</dbReference>
<evidence type="ECO:0000256" key="6">
    <source>
        <dbReference type="SAM" id="Phobius"/>
    </source>
</evidence>
<keyword evidence="3 5" id="KW-0238">DNA-binding</keyword>
<feature type="repeat" description="TPR" evidence="4">
    <location>
        <begin position="401"/>
        <end position="434"/>
    </location>
</feature>
<dbReference type="Pfam" id="PF00486">
    <property type="entry name" value="Trans_reg_C"/>
    <property type="match status" value="1"/>
</dbReference>
<dbReference type="InterPro" id="IPR011990">
    <property type="entry name" value="TPR-like_helical_dom_sf"/>
</dbReference>
<feature type="domain" description="OmpR/PhoB-type" evidence="7">
    <location>
        <begin position="1"/>
        <end position="98"/>
    </location>
</feature>
<dbReference type="SUPFAM" id="SSF46894">
    <property type="entry name" value="C-terminal effector domain of the bipartite response regulators"/>
    <property type="match status" value="1"/>
</dbReference>
<dbReference type="EMBL" id="FQWD01000002">
    <property type="protein sequence ID" value="SHG14193.1"/>
    <property type="molecule type" value="Genomic_DNA"/>
</dbReference>
<dbReference type="InterPro" id="IPR036388">
    <property type="entry name" value="WH-like_DNA-bd_sf"/>
</dbReference>
<evidence type="ECO:0000259" key="7">
    <source>
        <dbReference type="PROSITE" id="PS51755"/>
    </source>
</evidence>
<organism evidence="8 9">
    <name type="scientific">Marisediminitalea aggregata</name>
    <dbReference type="NCBI Taxonomy" id="634436"/>
    <lineage>
        <taxon>Bacteria</taxon>
        <taxon>Pseudomonadati</taxon>
        <taxon>Pseudomonadota</taxon>
        <taxon>Gammaproteobacteria</taxon>
        <taxon>Alteromonadales</taxon>
        <taxon>Alteromonadaceae</taxon>
        <taxon>Marisediminitalea</taxon>
    </lineage>
</organism>
<reference evidence="9" key="1">
    <citation type="submission" date="2016-11" db="EMBL/GenBank/DDBJ databases">
        <authorList>
            <person name="Varghese N."/>
            <person name="Submissions S."/>
        </authorList>
    </citation>
    <scope>NUCLEOTIDE SEQUENCE [LARGE SCALE GENOMIC DNA]</scope>
    <source>
        <strain evidence="9">CGMCC 1.8995</strain>
    </source>
</reference>
<dbReference type="PANTHER" id="PTHR44858:SF1">
    <property type="entry name" value="UDP-N-ACETYLGLUCOSAMINE--PEPTIDE N-ACETYLGLUCOSAMINYLTRANSFERASE SPINDLY-RELATED"/>
    <property type="match status" value="1"/>
</dbReference>
<dbReference type="GO" id="GO:0006355">
    <property type="term" value="P:regulation of DNA-templated transcription"/>
    <property type="evidence" value="ECO:0007669"/>
    <property type="project" value="InterPro"/>
</dbReference>
<dbReference type="Pfam" id="PF13432">
    <property type="entry name" value="TPR_16"/>
    <property type="match status" value="1"/>
</dbReference>
<evidence type="ECO:0000256" key="3">
    <source>
        <dbReference type="ARBA" id="ARBA00023125"/>
    </source>
</evidence>
<evidence type="ECO:0000256" key="4">
    <source>
        <dbReference type="PROSITE-ProRule" id="PRU00339"/>
    </source>
</evidence>
<dbReference type="PANTHER" id="PTHR44858">
    <property type="entry name" value="TETRATRICOPEPTIDE REPEAT PROTEIN 6"/>
    <property type="match status" value="1"/>
</dbReference>